<dbReference type="GO" id="GO:0003677">
    <property type="term" value="F:DNA binding"/>
    <property type="evidence" value="ECO:0007669"/>
    <property type="project" value="InterPro"/>
</dbReference>
<keyword evidence="2" id="KW-1185">Reference proteome</keyword>
<dbReference type="InterPro" id="IPR010982">
    <property type="entry name" value="Lambda_DNA-bd_dom_sf"/>
</dbReference>
<organism evidence="1 2">
    <name type="scientific">Nitrosomonas stercoris</name>
    <dbReference type="NCBI Taxonomy" id="1444684"/>
    <lineage>
        <taxon>Bacteria</taxon>
        <taxon>Pseudomonadati</taxon>
        <taxon>Pseudomonadota</taxon>
        <taxon>Betaproteobacteria</taxon>
        <taxon>Nitrosomonadales</taxon>
        <taxon>Nitrosomonadaceae</taxon>
        <taxon>Nitrosomonas</taxon>
    </lineage>
</organism>
<evidence type="ECO:0000313" key="1">
    <source>
        <dbReference type="EMBL" id="BBL35726.1"/>
    </source>
</evidence>
<dbReference type="KEGG" id="nst:Nstercoris_02001"/>
<evidence type="ECO:0008006" key="3">
    <source>
        <dbReference type="Google" id="ProtNLM"/>
    </source>
</evidence>
<accession>A0A4Y1YNK8</accession>
<name>A0A4Y1YNK8_9PROT</name>
<protein>
    <recommendedName>
        <fullName evidence="3">HTH cro/C1-type domain-containing protein</fullName>
    </recommendedName>
</protein>
<gene>
    <name evidence="1" type="ORF">Nstercoris_02001</name>
</gene>
<dbReference type="Gene3D" id="1.10.260.40">
    <property type="entry name" value="lambda repressor-like DNA-binding domains"/>
    <property type="match status" value="1"/>
</dbReference>
<reference evidence="1 2" key="1">
    <citation type="submission" date="2019-06" db="EMBL/GenBank/DDBJ databases">
        <title>Nitrosomonas stercoris KYUHI-S whole genome shotgun sequence.</title>
        <authorList>
            <person name="Nakagawa T."/>
            <person name="Tsuchiya Y."/>
            <person name="Takahashi R."/>
        </authorList>
    </citation>
    <scope>NUCLEOTIDE SEQUENCE [LARGE SCALE GENOMIC DNA]</scope>
    <source>
        <strain evidence="1 2">KYUHI-S</strain>
    </source>
</reference>
<dbReference type="EMBL" id="AP019755">
    <property type="protein sequence ID" value="BBL35726.1"/>
    <property type="molecule type" value="Genomic_DNA"/>
</dbReference>
<dbReference type="Proteomes" id="UP000316473">
    <property type="component" value="Chromosome"/>
</dbReference>
<dbReference type="AlphaFoldDB" id="A0A4Y1YNK8"/>
<proteinExistence type="predicted"/>
<evidence type="ECO:0000313" key="2">
    <source>
        <dbReference type="Proteomes" id="UP000316473"/>
    </source>
</evidence>
<sequence>MELRNYIETAERKAGKQIELARILDVSAAHIRMAKTGKRGLPDAVCIVIANYIGINPLHVIAASNLVTEKDEKRIEIYKSCFNSKDAKEGQDGFILC</sequence>